<dbReference type="EMBL" id="JARAKH010000017">
    <property type="protein sequence ID" value="KAK8395715.1"/>
    <property type="molecule type" value="Genomic_DNA"/>
</dbReference>
<gene>
    <name evidence="1" type="ORF">O3P69_005656</name>
</gene>
<proteinExistence type="predicted"/>
<name>A0AAW0UA69_SCYPA</name>
<keyword evidence="2" id="KW-1185">Reference proteome</keyword>
<sequence>MKGRAVQVRGCPVRGCPVGGCPVGGLVGGCQGKPLIKLVWDASEIGDAHIGDVTAGKPIGEEKLLDDVTANEGHDW</sequence>
<accession>A0AAW0UA69</accession>
<evidence type="ECO:0000313" key="2">
    <source>
        <dbReference type="Proteomes" id="UP001487740"/>
    </source>
</evidence>
<dbReference type="PROSITE" id="PS51257">
    <property type="entry name" value="PROKAR_LIPOPROTEIN"/>
    <property type="match status" value="1"/>
</dbReference>
<comment type="caution">
    <text evidence="1">The sequence shown here is derived from an EMBL/GenBank/DDBJ whole genome shotgun (WGS) entry which is preliminary data.</text>
</comment>
<organism evidence="1 2">
    <name type="scientific">Scylla paramamosain</name>
    <name type="common">Mud crab</name>
    <dbReference type="NCBI Taxonomy" id="85552"/>
    <lineage>
        <taxon>Eukaryota</taxon>
        <taxon>Metazoa</taxon>
        <taxon>Ecdysozoa</taxon>
        <taxon>Arthropoda</taxon>
        <taxon>Crustacea</taxon>
        <taxon>Multicrustacea</taxon>
        <taxon>Malacostraca</taxon>
        <taxon>Eumalacostraca</taxon>
        <taxon>Eucarida</taxon>
        <taxon>Decapoda</taxon>
        <taxon>Pleocyemata</taxon>
        <taxon>Brachyura</taxon>
        <taxon>Eubrachyura</taxon>
        <taxon>Portunoidea</taxon>
        <taxon>Portunidae</taxon>
        <taxon>Portuninae</taxon>
        <taxon>Scylla</taxon>
    </lineage>
</organism>
<dbReference type="Proteomes" id="UP001487740">
    <property type="component" value="Unassembled WGS sequence"/>
</dbReference>
<evidence type="ECO:0000313" key="1">
    <source>
        <dbReference type="EMBL" id="KAK8395715.1"/>
    </source>
</evidence>
<protein>
    <submittedName>
        <fullName evidence="1">Uncharacterized protein</fullName>
    </submittedName>
</protein>
<dbReference type="AlphaFoldDB" id="A0AAW0UA69"/>
<reference evidence="1 2" key="1">
    <citation type="submission" date="2023-03" db="EMBL/GenBank/DDBJ databases">
        <title>High-quality genome of Scylla paramamosain provides insights in environmental adaptation.</title>
        <authorList>
            <person name="Zhang L."/>
        </authorList>
    </citation>
    <scope>NUCLEOTIDE SEQUENCE [LARGE SCALE GENOMIC DNA]</scope>
    <source>
        <strain evidence="1">LZ_2023a</strain>
        <tissue evidence="1">Muscle</tissue>
    </source>
</reference>